<protein>
    <recommendedName>
        <fullName evidence="1">Hemerythrin-like domain-containing protein</fullName>
    </recommendedName>
</protein>
<dbReference type="PANTHER" id="PTHR38048">
    <property type="entry name" value="EXPRESSED PROTEIN"/>
    <property type="match status" value="1"/>
</dbReference>
<dbReference type="Proteomes" id="UP000664132">
    <property type="component" value="Unassembled WGS sequence"/>
</dbReference>
<proteinExistence type="predicted"/>
<feature type="domain" description="Hemerythrin-like" evidence="1">
    <location>
        <begin position="38"/>
        <end position="162"/>
    </location>
</feature>
<name>A0A8H7WKS5_9HELO</name>
<keyword evidence="3" id="KW-1185">Reference proteome</keyword>
<organism evidence="2 3">
    <name type="scientific">Cadophora malorum</name>
    <dbReference type="NCBI Taxonomy" id="108018"/>
    <lineage>
        <taxon>Eukaryota</taxon>
        <taxon>Fungi</taxon>
        <taxon>Dikarya</taxon>
        <taxon>Ascomycota</taxon>
        <taxon>Pezizomycotina</taxon>
        <taxon>Leotiomycetes</taxon>
        <taxon>Helotiales</taxon>
        <taxon>Ploettnerulaceae</taxon>
        <taxon>Cadophora</taxon>
    </lineage>
</organism>
<dbReference type="InterPro" id="IPR012312">
    <property type="entry name" value="Hemerythrin-like"/>
</dbReference>
<gene>
    <name evidence="2" type="ORF">IFR04_000120</name>
</gene>
<dbReference type="Gene3D" id="1.20.120.520">
    <property type="entry name" value="nmb1532 protein domain like"/>
    <property type="match status" value="1"/>
</dbReference>
<evidence type="ECO:0000313" key="3">
    <source>
        <dbReference type="Proteomes" id="UP000664132"/>
    </source>
</evidence>
<dbReference type="InterPro" id="IPR053206">
    <property type="entry name" value="Dimeric_xanthone_biosynth"/>
</dbReference>
<sequence length="257" mass="29492">MASNEHGSPPLYMDAPLELLTTPAFKTGKKDSFTMAASHMTLSHNALIRGYNSIYQQAPRLSQSDYPDFIGYCLAWHRCIEQHHTHEEVHYFPAIEKATGHKGVMDGEAKEHASFHAGLKSFKDYLSTLRSPTELKPAKLLSIMDSFSQPLYSHLASEPQAILALSRFASPERHFDLMKIEQEEGKKAVNLDFAFNVLPIFMNNMETVEYEGGMWRNHPEIPVFVRWIMKVVIPLWNRRLWRFLACDSQGRRKQLVA</sequence>
<dbReference type="AlphaFoldDB" id="A0A8H7WKS5"/>
<evidence type="ECO:0000259" key="1">
    <source>
        <dbReference type="Pfam" id="PF01814"/>
    </source>
</evidence>
<dbReference type="EMBL" id="JAFJYH010000001">
    <property type="protein sequence ID" value="KAG4426689.1"/>
    <property type="molecule type" value="Genomic_DNA"/>
</dbReference>
<dbReference type="PANTHER" id="PTHR38048:SF2">
    <property type="entry name" value="HEMERYTHRIN-LIKE DOMAIN-CONTAINING PROTEIN"/>
    <property type="match status" value="1"/>
</dbReference>
<reference evidence="2" key="1">
    <citation type="submission" date="2021-02" db="EMBL/GenBank/DDBJ databases">
        <title>Genome sequence Cadophora malorum strain M34.</title>
        <authorList>
            <person name="Stefanovic E."/>
            <person name="Vu D."/>
            <person name="Scully C."/>
            <person name="Dijksterhuis J."/>
            <person name="Roader J."/>
            <person name="Houbraken J."/>
        </authorList>
    </citation>
    <scope>NUCLEOTIDE SEQUENCE</scope>
    <source>
        <strain evidence="2">M34</strain>
    </source>
</reference>
<comment type="caution">
    <text evidence="2">The sequence shown here is derived from an EMBL/GenBank/DDBJ whole genome shotgun (WGS) entry which is preliminary data.</text>
</comment>
<evidence type="ECO:0000313" key="2">
    <source>
        <dbReference type="EMBL" id="KAG4426689.1"/>
    </source>
</evidence>
<dbReference type="OrthoDB" id="58416at2759"/>
<dbReference type="CDD" id="cd12108">
    <property type="entry name" value="Hr-like"/>
    <property type="match status" value="1"/>
</dbReference>
<dbReference type="Pfam" id="PF01814">
    <property type="entry name" value="Hemerythrin"/>
    <property type="match status" value="1"/>
</dbReference>
<accession>A0A8H7WKS5</accession>